<accession>C1EG31</accession>
<dbReference type="PANTHER" id="PTHR13090">
    <property type="entry name" value="ARGININE-HYDROXYLASE NDUFAF5, MITOCHONDRIAL"/>
    <property type="match status" value="1"/>
</dbReference>
<dbReference type="InterPro" id="IPR050602">
    <property type="entry name" value="Malonyl-ACP_OMT"/>
</dbReference>
<evidence type="ECO:0000256" key="1">
    <source>
        <dbReference type="ARBA" id="ARBA00022603"/>
    </source>
</evidence>
<dbReference type="GO" id="GO:0008168">
    <property type="term" value="F:methyltransferase activity"/>
    <property type="evidence" value="ECO:0007669"/>
    <property type="project" value="UniProtKB-KW"/>
</dbReference>
<proteinExistence type="predicted"/>
<dbReference type="GO" id="GO:0032259">
    <property type="term" value="P:methylation"/>
    <property type="evidence" value="ECO:0007669"/>
    <property type="project" value="UniProtKB-KW"/>
</dbReference>
<dbReference type="GO" id="GO:0032981">
    <property type="term" value="P:mitochondrial respiratory chain complex I assembly"/>
    <property type="evidence" value="ECO:0007669"/>
    <property type="project" value="TreeGrafter"/>
</dbReference>
<dbReference type="GeneID" id="8248622"/>
<evidence type="ECO:0000313" key="3">
    <source>
        <dbReference type="EMBL" id="ACO66951.1"/>
    </source>
</evidence>
<name>C1EG31_MICCC</name>
<gene>
    <name evidence="3" type="ORF">MICPUN_109347</name>
</gene>
<dbReference type="GO" id="GO:0005739">
    <property type="term" value="C:mitochondrion"/>
    <property type="evidence" value="ECO:0007669"/>
    <property type="project" value="TreeGrafter"/>
</dbReference>
<sequence length="119" mass="12194">MRLPAVDVDTVTMNYPSPHKLVEHLRVMGETNAGVSRRRGPLGRSTAAAAAAAYGSAFPSPPGVGDTAGGGGGGVEATYQVLYMTGWSAGEGQQQPAERGSAGVSLAQLEEELAKVPKR</sequence>
<dbReference type="RefSeq" id="XP_002505693.1">
    <property type="nucleotide sequence ID" value="XM_002505647.1"/>
</dbReference>
<dbReference type="EMBL" id="CP001331">
    <property type="protein sequence ID" value="ACO66951.1"/>
    <property type="molecule type" value="Genomic_DNA"/>
</dbReference>
<dbReference type="STRING" id="296587.C1EG31"/>
<evidence type="ECO:0000313" key="4">
    <source>
        <dbReference type="Proteomes" id="UP000002009"/>
    </source>
</evidence>
<dbReference type="KEGG" id="mis:MICPUN_109347"/>
<evidence type="ECO:0000256" key="2">
    <source>
        <dbReference type="ARBA" id="ARBA00022679"/>
    </source>
</evidence>
<dbReference type="AlphaFoldDB" id="C1EG31"/>
<dbReference type="PANTHER" id="PTHR13090:SF1">
    <property type="entry name" value="ARGININE-HYDROXYLASE NDUFAF5, MITOCHONDRIAL"/>
    <property type="match status" value="1"/>
</dbReference>
<dbReference type="InParanoid" id="C1EG31"/>
<protein>
    <submittedName>
        <fullName evidence="3">Uncharacterized protein</fullName>
    </submittedName>
</protein>
<dbReference type="eggNOG" id="KOG2940">
    <property type="taxonomic scope" value="Eukaryota"/>
</dbReference>
<keyword evidence="4" id="KW-1185">Reference proteome</keyword>
<dbReference type="OrthoDB" id="16816at2759"/>
<reference evidence="3 4" key="1">
    <citation type="journal article" date="2009" name="Science">
        <title>Green evolution and dynamic adaptations revealed by genomes of the marine picoeukaryotes Micromonas.</title>
        <authorList>
            <person name="Worden A.Z."/>
            <person name="Lee J.H."/>
            <person name="Mock T."/>
            <person name="Rouze P."/>
            <person name="Simmons M.P."/>
            <person name="Aerts A.L."/>
            <person name="Allen A.E."/>
            <person name="Cuvelier M.L."/>
            <person name="Derelle E."/>
            <person name="Everett M.V."/>
            <person name="Foulon E."/>
            <person name="Grimwood J."/>
            <person name="Gundlach H."/>
            <person name="Henrissat B."/>
            <person name="Napoli C."/>
            <person name="McDonald S.M."/>
            <person name="Parker M.S."/>
            <person name="Rombauts S."/>
            <person name="Salamov A."/>
            <person name="Von Dassow P."/>
            <person name="Badger J.H."/>
            <person name="Coutinho P.M."/>
            <person name="Demir E."/>
            <person name="Dubchak I."/>
            <person name="Gentemann C."/>
            <person name="Eikrem W."/>
            <person name="Gready J.E."/>
            <person name="John U."/>
            <person name="Lanier W."/>
            <person name="Lindquist E.A."/>
            <person name="Lucas S."/>
            <person name="Mayer K.F."/>
            <person name="Moreau H."/>
            <person name="Not F."/>
            <person name="Otillar R."/>
            <person name="Panaud O."/>
            <person name="Pangilinan J."/>
            <person name="Paulsen I."/>
            <person name="Piegu B."/>
            <person name="Poliakov A."/>
            <person name="Robbens S."/>
            <person name="Schmutz J."/>
            <person name="Toulza E."/>
            <person name="Wyss T."/>
            <person name="Zelensky A."/>
            <person name="Zhou K."/>
            <person name="Armbrust E.V."/>
            <person name="Bhattacharya D."/>
            <person name="Goodenough U.W."/>
            <person name="Van de Peer Y."/>
            <person name="Grigoriev I.V."/>
        </authorList>
    </citation>
    <scope>NUCLEOTIDE SEQUENCE [LARGE SCALE GENOMIC DNA]</scope>
    <source>
        <strain evidence="4">RCC299 / NOUM17</strain>
    </source>
</reference>
<dbReference type="Proteomes" id="UP000002009">
    <property type="component" value="Chromosome 13"/>
</dbReference>
<organism evidence="3 4">
    <name type="scientific">Micromonas commoda (strain RCC299 / NOUM17 / CCMP2709)</name>
    <name type="common">Picoplanktonic green alga</name>
    <dbReference type="NCBI Taxonomy" id="296587"/>
    <lineage>
        <taxon>Eukaryota</taxon>
        <taxon>Viridiplantae</taxon>
        <taxon>Chlorophyta</taxon>
        <taxon>Mamiellophyceae</taxon>
        <taxon>Mamiellales</taxon>
        <taxon>Mamiellaceae</taxon>
        <taxon>Micromonas</taxon>
    </lineage>
</organism>
<keyword evidence="1" id="KW-0489">Methyltransferase</keyword>
<keyword evidence="2" id="KW-0808">Transferase</keyword>